<comment type="subunit">
    <text evidence="2">Homotrimer.</text>
</comment>
<evidence type="ECO:0000256" key="4">
    <source>
        <dbReference type="ARBA" id="ARBA00022741"/>
    </source>
</evidence>
<dbReference type="GO" id="GO:0005524">
    <property type="term" value="F:ATP binding"/>
    <property type="evidence" value="ECO:0007669"/>
    <property type="project" value="UniProtKB-KW"/>
</dbReference>
<dbReference type="InterPro" id="IPR036451">
    <property type="entry name" value="CblAdoTrfase-like_sf"/>
</dbReference>
<evidence type="ECO:0000259" key="7">
    <source>
        <dbReference type="Pfam" id="PF01923"/>
    </source>
</evidence>
<dbReference type="Pfam" id="PF01923">
    <property type="entry name" value="Cob_adeno_trans"/>
    <property type="match status" value="1"/>
</dbReference>
<dbReference type="SUPFAM" id="SSF89028">
    <property type="entry name" value="Cobalamin adenosyltransferase-like"/>
    <property type="match status" value="1"/>
</dbReference>
<evidence type="ECO:0000313" key="8">
    <source>
        <dbReference type="EMBL" id="MXR21094.1"/>
    </source>
</evidence>
<comment type="similarity">
    <text evidence="1">Belongs to the Cob(I)alamin adenosyltransferase family.</text>
</comment>
<keyword evidence="4" id="KW-0547">Nucleotide-binding</keyword>
<keyword evidence="3 8" id="KW-0808">Transferase</keyword>
<evidence type="ECO:0000256" key="3">
    <source>
        <dbReference type="ARBA" id="ARBA00022679"/>
    </source>
</evidence>
<dbReference type="EMBL" id="WUUU01000083">
    <property type="protein sequence ID" value="MXR21094.1"/>
    <property type="molecule type" value="Genomic_DNA"/>
</dbReference>
<reference evidence="8 9" key="1">
    <citation type="submission" date="2019-12" db="EMBL/GenBank/DDBJ databases">
        <title>Isolation and characterization of three novel carbon monoxide-oxidizing members of Halobacteria from salione crusts and soils.</title>
        <authorList>
            <person name="Myers M.R."/>
            <person name="King G.M."/>
        </authorList>
    </citation>
    <scope>NUCLEOTIDE SEQUENCE [LARGE SCALE GENOMIC DNA]</scope>
    <source>
        <strain evidence="8 9">PCN9</strain>
    </source>
</reference>
<feature type="compositionally biased region" description="Basic and acidic residues" evidence="6">
    <location>
        <begin position="7"/>
        <end position="17"/>
    </location>
</feature>
<comment type="caution">
    <text evidence="8">The sequence shown here is derived from an EMBL/GenBank/DDBJ whole genome shotgun (WGS) entry which is preliminary data.</text>
</comment>
<dbReference type="RefSeq" id="WP_159526593.1">
    <property type="nucleotide sequence ID" value="NZ_WUUU01000083.1"/>
</dbReference>
<gene>
    <name evidence="8" type="ORF">GRX66_10925</name>
</gene>
<dbReference type="FunFam" id="1.20.1200.10:FF:000001">
    <property type="entry name" value="Cob(I)yrinic acid a,c-diamide adenosyltransferase"/>
    <property type="match status" value="1"/>
</dbReference>
<accession>A0A6B0SH18</accession>
<proteinExistence type="inferred from homology"/>
<feature type="region of interest" description="Disordered" evidence="6">
    <location>
        <begin position="1"/>
        <end position="23"/>
    </location>
</feature>
<evidence type="ECO:0000256" key="5">
    <source>
        <dbReference type="ARBA" id="ARBA00022840"/>
    </source>
</evidence>
<organism evidence="8 9">
    <name type="scientific">Halobacterium bonnevillei</name>
    <dbReference type="NCBI Taxonomy" id="2692200"/>
    <lineage>
        <taxon>Archaea</taxon>
        <taxon>Methanobacteriati</taxon>
        <taxon>Methanobacteriota</taxon>
        <taxon>Stenosarchaea group</taxon>
        <taxon>Halobacteria</taxon>
        <taxon>Halobacteriales</taxon>
        <taxon>Halobacteriaceae</taxon>
        <taxon>Halobacterium</taxon>
    </lineage>
</organism>
<dbReference type="InterPro" id="IPR029499">
    <property type="entry name" value="PduO-typ"/>
</dbReference>
<dbReference type="GO" id="GO:0008817">
    <property type="term" value="F:corrinoid adenosyltransferase activity"/>
    <property type="evidence" value="ECO:0007669"/>
    <property type="project" value="UniProtKB-EC"/>
</dbReference>
<evidence type="ECO:0000256" key="1">
    <source>
        <dbReference type="ARBA" id="ARBA00007487"/>
    </source>
</evidence>
<dbReference type="InterPro" id="IPR016030">
    <property type="entry name" value="CblAdoTrfase-like"/>
</dbReference>
<dbReference type="GO" id="GO:0009235">
    <property type="term" value="P:cobalamin metabolic process"/>
    <property type="evidence" value="ECO:0007669"/>
    <property type="project" value="UniProtKB-ARBA"/>
</dbReference>
<feature type="domain" description="Cobalamin adenosyltransferase-like" evidence="7">
    <location>
        <begin position="3"/>
        <end position="166"/>
    </location>
</feature>
<keyword evidence="9" id="KW-1185">Reference proteome</keyword>
<dbReference type="EC" id="2.5.1.17" evidence="8"/>
<dbReference type="NCBIfam" id="TIGR00636">
    <property type="entry name" value="PduO_Nterm"/>
    <property type="match status" value="1"/>
</dbReference>
<dbReference type="PANTHER" id="PTHR12213">
    <property type="entry name" value="CORRINOID ADENOSYLTRANSFERASE"/>
    <property type="match status" value="1"/>
</dbReference>
<dbReference type="AlphaFoldDB" id="A0A6B0SH18"/>
<evidence type="ECO:0000256" key="2">
    <source>
        <dbReference type="ARBA" id="ARBA00011233"/>
    </source>
</evidence>
<dbReference type="PANTHER" id="PTHR12213:SF0">
    <property type="entry name" value="CORRINOID ADENOSYLTRANSFERASE MMAB"/>
    <property type="match status" value="1"/>
</dbReference>
<sequence length="179" mass="19550">MRVYTGRGDDGRTDLADQSRVSKTHPRIEAYGTVDELNARVGDARPAGYEDVDDQLAVVQNDLFTIQSQLATPDPGDDDPQLSPGRIDVLETWIDEYEDEVGGLESFILPAGAAAATSLHVARTTCRRAERRVVALADASEHAVADPVVSYLNRLSDYCFTAARVVNHRDGVTEESPTY</sequence>
<keyword evidence="5" id="KW-0067">ATP-binding</keyword>
<protein>
    <submittedName>
        <fullName evidence="8">Cob(I)yrinic acid a,c-diamide adenosyltransferase</fullName>
        <ecNumber evidence="8">2.5.1.17</ecNumber>
    </submittedName>
</protein>
<evidence type="ECO:0000313" key="9">
    <source>
        <dbReference type="Proteomes" id="UP000471521"/>
    </source>
</evidence>
<dbReference type="Proteomes" id="UP000471521">
    <property type="component" value="Unassembled WGS sequence"/>
</dbReference>
<name>A0A6B0SH18_9EURY</name>
<dbReference type="Gene3D" id="1.20.1200.10">
    <property type="entry name" value="Cobalamin adenosyltransferase-like"/>
    <property type="match status" value="1"/>
</dbReference>
<dbReference type="OrthoDB" id="4665at2157"/>
<evidence type="ECO:0000256" key="6">
    <source>
        <dbReference type="SAM" id="MobiDB-lite"/>
    </source>
</evidence>